<dbReference type="AlphaFoldDB" id="A0A0L9V8D9"/>
<evidence type="ECO:0000256" key="1">
    <source>
        <dbReference type="SAM" id="MobiDB-lite"/>
    </source>
</evidence>
<evidence type="ECO:0000313" key="3">
    <source>
        <dbReference type="Proteomes" id="UP000053144"/>
    </source>
</evidence>
<dbReference type="EMBL" id="CM003379">
    <property type="protein sequence ID" value="KOM51350.1"/>
    <property type="molecule type" value="Genomic_DNA"/>
</dbReference>
<dbReference type="Proteomes" id="UP000053144">
    <property type="component" value="Chromosome 9"/>
</dbReference>
<sequence length="156" mass="17739">MRIGLLDMPNGHVWNNRRDLTLTGIPSLGPLVHTSEYMSWYFENAIFFSMPQMLNDPRMQRASTSTHLHSPEYHDSRDHERRHFISSFFDLGMSSLFGAYAPTPPSAHAVGGPYDNSFYFVEIQNKIGTSSAAYGRDEGEEYIEAQPSQEEPPRPP</sequence>
<proteinExistence type="predicted"/>
<dbReference type="Gramene" id="KOM51350">
    <property type="protein sequence ID" value="KOM51350"/>
    <property type="gene ID" value="LR48_Vigan09g000900"/>
</dbReference>
<reference evidence="3" key="1">
    <citation type="journal article" date="2015" name="Proc. Natl. Acad. Sci. U.S.A.">
        <title>Genome sequencing of adzuki bean (Vigna angularis) provides insight into high starch and low fat accumulation and domestication.</title>
        <authorList>
            <person name="Yang K."/>
            <person name="Tian Z."/>
            <person name="Chen C."/>
            <person name="Luo L."/>
            <person name="Zhao B."/>
            <person name="Wang Z."/>
            <person name="Yu L."/>
            <person name="Li Y."/>
            <person name="Sun Y."/>
            <person name="Li W."/>
            <person name="Chen Y."/>
            <person name="Li Y."/>
            <person name="Zhang Y."/>
            <person name="Ai D."/>
            <person name="Zhao J."/>
            <person name="Shang C."/>
            <person name="Ma Y."/>
            <person name="Wu B."/>
            <person name="Wang M."/>
            <person name="Gao L."/>
            <person name="Sun D."/>
            <person name="Zhang P."/>
            <person name="Guo F."/>
            <person name="Wang W."/>
            <person name="Li Y."/>
            <person name="Wang J."/>
            <person name="Varshney R.K."/>
            <person name="Wang J."/>
            <person name="Ling H.Q."/>
            <person name="Wan P."/>
        </authorList>
    </citation>
    <scope>NUCLEOTIDE SEQUENCE</scope>
    <source>
        <strain evidence="3">cv. Jingnong 6</strain>
    </source>
</reference>
<organism evidence="2 3">
    <name type="scientific">Phaseolus angularis</name>
    <name type="common">Azuki bean</name>
    <name type="synonym">Vigna angularis</name>
    <dbReference type="NCBI Taxonomy" id="3914"/>
    <lineage>
        <taxon>Eukaryota</taxon>
        <taxon>Viridiplantae</taxon>
        <taxon>Streptophyta</taxon>
        <taxon>Embryophyta</taxon>
        <taxon>Tracheophyta</taxon>
        <taxon>Spermatophyta</taxon>
        <taxon>Magnoliopsida</taxon>
        <taxon>eudicotyledons</taxon>
        <taxon>Gunneridae</taxon>
        <taxon>Pentapetalae</taxon>
        <taxon>rosids</taxon>
        <taxon>fabids</taxon>
        <taxon>Fabales</taxon>
        <taxon>Fabaceae</taxon>
        <taxon>Papilionoideae</taxon>
        <taxon>50 kb inversion clade</taxon>
        <taxon>NPAAA clade</taxon>
        <taxon>indigoferoid/millettioid clade</taxon>
        <taxon>Phaseoleae</taxon>
        <taxon>Vigna</taxon>
    </lineage>
</organism>
<protein>
    <submittedName>
        <fullName evidence="2">Uncharacterized protein</fullName>
    </submittedName>
</protein>
<accession>A0A0L9V8D9</accession>
<evidence type="ECO:0000313" key="2">
    <source>
        <dbReference type="EMBL" id="KOM51350.1"/>
    </source>
</evidence>
<name>A0A0L9V8D9_PHAAN</name>
<feature type="region of interest" description="Disordered" evidence="1">
    <location>
        <begin position="131"/>
        <end position="156"/>
    </location>
</feature>
<gene>
    <name evidence="2" type="ORF">LR48_Vigan09g000900</name>
</gene>